<dbReference type="Gene3D" id="3.40.50.300">
    <property type="entry name" value="P-loop containing nucleotide triphosphate hydrolases"/>
    <property type="match status" value="1"/>
</dbReference>
<reference evidence="4" key="1">
    <citation type="journal article" date="2019" name="Int. J. Syst. Evol. Microbiol.">
        <title>The Global Catalogue of Microorganisms (GCM) 10K type strain sequencing project: providing services to taxonomists for standard genome sequencing and annotation.</title>
        <authorList>
            <consortium name="The Broad Institute Genomics Platform"/>
            <consortium name="The Broad Institute Genome Sequencing Center for Infectious Disease"/>
            <person name="Wu L."/>
            <person name="Ma J."/>
        </authorList>
    </citation>
    <scope>NUCLEOTIDE SEQUENCE [LARGE SCALE GENOMIC DNA]</scope>
    <source>
        <strain evidence="4">DT28</strain>
    </source>
</reference>
<dbReference type="Pfam" id="PF13500">
    <property type="entry name" value="AAA_26"/>
    <property type="match status" value="1"/>
</dbReference>
<dbReference type="InterPro" id="IPR004472">
    <property type="entry name" value="DTB_synth_BioD"/>
</dbReference>
<dbReference type="PANTHER" id="PTHR43210">
    <property type="entry name" value="DETHIOBIOTIN SYNTHETASE"/>
    <property type="match status" value="1"/>
</dbReference>
<accession>A0ABV9JIG4</accession>
<keyword evidence="2" id="KW-0547">Nucleotide-binding</keyword>
<dbReference type="Proteomes" id="UP001595962">
    <property type="component" value="Unassembled WGS sequence"/>
</dbReference>
<comment type="function">
    <text evidence="2">Catalyzes a mechanistically unusual reaction, the ATP-dependent insertion of CO2 between the N7 and N8 nitrogen atoms of 7,8-diaminopelargonic acid (DAPA, also called 7,8-diammoniononanoate) to form a ureido ring.</text>
</comment>
<evidence type="ECO:0000313" key="4">
    <source>
        <dbReference type="Proteomes" id="UP001595962"/>
    </source>
</evidence>
<comment type="caution">
    <text evidence="2">Lacks conserved residue(s) required for the propagation of feature annotation.</text>
</comment>
<keyword evidence="2" id="KW-0479">Metal-binding</keyword>
<evidence type="ECO:0000256" key="2">
    <source>
        <dbReference type="HAMAP-Rule" id="MF_00336"/>
    </source>
</evidence>
<comment type="subcellular location">
    <subcellularLocation>
        <location evidence="2">Cytoplasm</location>
    </subcellularLocation>
</comment>
<feature type="binding site" evidence="2">
    <location>
        <position position="112"/>
    </location>
    <ligand>
        <name>Mg(2+)</name>
        <dbReference type="ChEBI" id="CHEBI:18420"/>
    </ligand>
</feature>
<keyword evidence="4" id="KW-1185">Reference proteome</keyword>
<evidence type="ECO:0000256" key="1">
    <source>
        <dbReference type="ARBA" id="ARBA00022756"/>
    </source>
</evidence>
<feature type="binding site" evidence="2">
    <location>
        <begin position="11"/>
        <end position="16"/>
    </location>
    <ligand>
        <name>ATP</name>
        <dbReference type="ChEBI" id="CHEBI:30616"/>
    </ligand>
</feature>
<keyword evidence="2 3" id="KW-0436">Ligase</keyword>
<protein>
    <recommendedName>
        <fullName evidence="2">ATP-dependent dethiobiotin synthetase BioD</fullName>
        <ecNumber evidence="2">6.3.3.3</ecNumber>
    </recommendedName>
    <alternativeName>
        <fullName evidence="2">DTB synthetase</fullName>
        <shortName evidence="2">DTBS</shortName>
    </alternativeName>
    <alternativeName>
        <fullName evidence="2">Dethiobiotin synthase</fullName>
    </alternativeName>
</protein>
<feature type="binding site" evidence="2">
    <location>
        <position position="50"/>
    </location>
    <ligand>
        <name>Mg(2+)</name>
        <dbReference type="ChEBI" id="CHEBI:18420"/>
    </ligand>
</feature>
<name>A0ABV9JIG4_9GAMM</name>
<feature type="binding site" evidence="2">
    <location>
        <position position="50"/>
    </location>
    <ligand>
        <name>ATP</name>
        <dbReference type="ChEBI" id="CHEBI:30616"/>
    </ligand>
</feature>
<proteinExistence type="inferred from homology"/>
<dbReference type="HAMAP" id="MF_00336">
    <property type="entry name" value="BioD"/>
    <property type="match status" value="1"/>
</dbReference>
<keyword evidence="2" id="KW-0460">Magnesium</keyword>
<dbReference type="NCBIfam" id="TIGR00347">
    <property type="entry name" value="bioD"/>
    <property type="match status" value="1"/>
</dbReference>
<comment type="cofactor">
    <cofactor evidence="2">
        <name>Mg(2+)</name>
        <dbReference type="ChEBI" id="CHEBI:18420"/>
    </cofactor>
</comment>
<keyword evidence="1 2" id="KW-0093">Biotin biosynthesis</keyword>
<comment type="caution">
    <text evidence="3">The sequence shown here is derived from an EMBL/GenBank/DDBJ whole genome shotgun (WGS) entry which is preliminary data.</text>
</comment>
<keyword evidence="2" id="KW-0963">Cytoplasm</keyword>
<comment type="pathway">
    <text evidence="2">Cofactor biosynthesis; biotin biosynthesis; biotin from 7,8-diaminononanoate: step 1/2.</text>
</comment>
<dbReference type="SUPFAM" id="SSF52540">
    <property type="entry name" value="P-loop containing nucleoside triphosphate hydrolases"/>
    <property type="match status" value="1"/>
</dbReference>
<comment type="catalytic activity">
    <reaction evidence="2">
        <text>(7R,8S)-7,8-diammoniononanoate + CO2 + ATP = (4R,5S)-dethiobiotin + ADP + phosphate + 3 H(+)</text>
        <dbReference type="Rhea" id="RHEA:15805"/>
        <dbReference type="ChEBI" id="CHEBI:15378"/>
        <dbReference type="ChEBI" id="CHEBI:16526"/>
        <dbReference type="ChEBI" id="CHEBI:30616"/>
        <dbReference type="ChEBI" id="CHEBI:43474"/>
        <dbReference type="ChEBI" id="CHEBI:149469"/>
        <dbReference type="ChEBI" id="CHEBI:149473"/>
        <dbReference type="ChEBI" id="CHEBI:456216"/>
        <dbReference type="EC" id="6.3.3.3"/>
    </reaction>
</comment>
<organism evidence="3 4">
    <name type="scientific">Rheinheimera marina</name>
    <dbReference type="NCBI Taxonomy" id="1774958"/>
    <lineage>
        <taxon>Bacteria</taxon>
        <taxon>Pseudomonadati</taxon>
        <taxon>Pseudomonadota</taxon>
        <taxon>Gammaproteobacteria</taxon>
        <taxon>Chromatiales</taxon>
        <taxon>Chromatiaceae</taxon>
        <taxon>Rheinheimera</taxon>
    </lineage>
</organism>
<feature type="active site" evidence="2">
    <location>
        <position position="36"/>
    </location>
</feature>
<dbReference type="InterPro" id="IPR027417">
    <property type="entry name" value="P-loop_NTPase"/>
</dbReference>
<dbReference type="CDD" id="cd03109">
    <property type="entry name" value="DTBS"/>
    <property type="match status" value="1"/>
</dbReference>
<dbReference type="PANTHER" id="PTHR43210:SF5">
    <property type="entry name" value="DETHIOBIOTIN SYNTHETASE"/>
    <property type="match status" value="1"/>
</dbReference>
<feature type="binding site" evidence="2">
    <location>
        <position position="15"/>
    </location>
    <ligand>
        <name>Mg(2+)</name>
        <dbReference type="ChEBI" id="CHEBI:18420"/>
    </ligand>
</feature>
<dbReference type="RefSeq" id="WP_377332430.1">
    <property type="nucleotide sequence ID" value="NZ_JBHSGB010000005.1"/>
</dbReference>
<sequence>MKIFITGTDTDAGKTYCTAALLQGLQQRQLKALGLKPFAAGVNADGQNTDALALQSATDLPLTYQQVNPVCLVDPIAPHIAAARQGLTLTFSQLTDAVRAVEHYQTDFTLVEGAGGWMLPMTDDDYLSDWVAELGWPVILVVGMKLGCLNHALLTVQALQHAGVPLVGWIANCIDPDMLSANENIASLQQRIPAPCLAVLPFAAEGVASAMQLQLADAVINSVIHRR</sequence>
<dbReference type="GO" id="GO:0004141">
    <property type="term" value="F:dethiobiotin synthase activity"/>
    <property type="evidence" value="ECO:0007669"/>
    <property type="project" value="UniProtKB-EC"/>
</dbReference>
<comment type="subunit">
    <text evidence="2">Homodimer.</text>
</comment>
<dbReference type="PIRSF" id="PIRSF006755">
    <property type="entry name" value="DTB_synth"/>
    <property type="match status" value="1"/>
</dbReference>
<dbReference type="EC" id="6.3.3.3" evidence="2"/>
<gene>
    <name evidence="2 3" type="primary">bioD</name>
    <name evidence="3" type="ORF">ACFO3I_05605</name>
</gene>
<feature type="binding site" evidence="2">
    <location>
        <begin position="112"/>
        <end position="115"/>
    </location>
    <ligand>
        <name>ATP</name>
        <dbReference type="ChEBI" id="CHEBI:30616"/>
    </ligand>
</feature>
<evidence type="ECO:0000313" key="3">
    <source>
        <dbReference type="EMBL" id="MFC4654497.1"/>
    </source>
</evidence>
<feature type="binding site" evidence="2">
    <location>
        <begin position="172"/>
        <end position="173"/>
    </location>
    <ligand>
        <name>ATP</name>
        <dbReference type="ChEBI" id="CHEBI:30616"/>
    </ligand>
</feature>
<dbReference type="EMBL" id="JBHSGB010000005">
    <property type="protein sequence ID" value="MFC4654497.1"/>
    <property type="molecule type" value="Genomic_DNA"/>
</dbReference>
<keyword evidence="2" id="KW-0067">ATP-binding</keyword>
<comment type="similarity">
    <text evidence="2">Belongs to the dethiobiotin synthetase family.</text>
</comment>